<comment type="caution">
    <text evidence="1">The sequence shown here is derived from an EMBL/GenBank/DDBJ whole genome shotgun (WGS) entry which is preliminary data.</text>
</comment>
<protein>
    <submittedName>
        <fullName evidence="1">Uncharacterized protein</fullName>
    </submittedName>
</protein>
<dbReference type="OrthoDB" id="7359791at2"/>
<organism evidence="1 2">
    <name type="scientific">Paramagnetospirillum caucaseum</name>
    <dbReference type="NCBI Taxonomy" id="1244869"/>
    <lineage>
        <taxon>Bacteria</taxon>
        <taxon>Pseudomonadati</taxon>
        <taxon>Pseudomonadota</taxon>
        <taxon>Alphaproteobacteria</taxon>
        <taxon>Rhodospirillales</taxon>
        <taxon>Magnetospirillaceae</taxon>
        <taxon>Paramagnetospirillum</taxon>
    </lineage>
</organism>
<dbReference type="AlphaFoldDB" id="M3AGP0"/>
<reference evidence="1 2" key="1">
    <citation type="journal article" date="2014" name="Genome Announc.">
        <title>Draft Genome Sequence of Magnetospirillum sp. Strain SO-1, a Freshwater Magnetotactic Bacterium Isolated from the Ol'khovka River, Russia.</title>
        <authorList>
            <person name="Grouzdev D.S."/>
            <person name="Dziuba M.V."/>
            <person name="Sukhacheva M.S."/>
            <person name="Mardanov A.V."/>
            <person name="Beletskiy A.V."/>
            <person name="Kuznetsov B.B."/>
            <person name="Skryabin K.G."/>
        </authorList>
    </citation>
    <scope>NUCLEOTIDE SEQUENCE [LARGE SCALE GENOMIC DNA]</scope>
    <source>
        <strain evidence="1 2">SO-1</strain>
    </source>
</reference>
<name>M3AGP0_9PROT</name>
<evidence type="ECO:0000313" key="2">
    <source>
        <dbReference type="Proteomes" id="UP000011744"/>
    </source>
</evidence>
<proteinExistence type="predicted"/>
<dbReference type="RefSeq" id="WP_008613129.1">
    <property type="nucleotide sequence ID" value="NZ_AONQ01000001.1"/>
</dbReference>
<dbReference type="Proteomes" id="UP000011744">
    <property type="component" value="Unassembled WGS sequence"/>
</dbReference>
<dbReference type="PATRIC" id="fig|1244869.3.peg.108"/>
<gene>
    <name evidence="1" type="ORF">H261_00550</name>
</gene>
<sequence length="97" mass="10695">MSRQISIHTAYEGTITFKDAINGKAIGYAGWAGFIASIIHTQGWRAYGSPSQEGGYFIALQHPHIPEELPIDPGFHGWHRLQLDDLLDFAGDDGLVM</sequence>
<dbReference type="EMBL" id="AONQ01000001">
    <property type="protein sequence ID" value="EME72023.1"/>
    <property type="molecule type" value="Genomic_DNA"/>
</dbReference>
<evidence type="ECO:0000313" key="1">
    <source>
        <dbReference type="EMBL" id="EME72023.1"/>
    </source>
</evidence>
<keyword evidence="2" id="KW-1185">Reference proteome</keyword>
<accession>M3AGP0</accession>